<dbReference type="InterPro" id="IPR042188">
    <property type="entry name" value="MmgE/PrpD_sf_2"/>
</dbReference>
<dbReference type="OrthoDB" id="9797528at2"/>
<reference evidence="4 5" key="1">
    <citation type="submission" date="2018-04" db="EMBL/GenBank/DDBJ databases">
        <title>Bacteria isolated from cave deposits of Manipur.</title>
        <authorList>
            <person name="Sahoo D."/>
            <person name="Sarangthem I."/>
            <person name="Nandeibam J."/>
        </authorList>
    </citation>
    <scope>NUCLEOTIDE SEQUENCE [LARGE SCALE GENOMIC DNA]</scope>
    <source>
        <strain evidence="5">mrc11</strain>
    </source>
</reference>
<dbReference type="GO" id="GO:0016829">
    <property type="term" value="F:lyase activity"/>
    <property type="evidence" value="ECO:0007669"/>
    <property type="project" value="InterPro"/>
</dbReference>
<gene>
    <name evidence="4" type="ORF">DBZ45_11215</name>
</gene>
<evidence type="ECO:0000256" key="1">
    <source>
        <dbReference type="ARBA" id="ARBA00006174"/>
    </source>
</evidence>
<dbReference type="Gene3D" id="3.30.1330.120">
    <property type="entry name" value="2-methylcitrate dehydratase PrpD"/>
    <property type="match status" value="1"/>
</dbReference>
<dbReference type="PANTHER" id="PTHR16943:SF8">
    <property type="entry name" value="2-METHYLCITRATE DEHYDRATASE"/>
    <property type="match status" value="1"/>
</dbReference>
<evidence type="ECO:0000313" key="5">
    <source>
        <dbReference type="Proteomes" id="UP000249166"/>
    </source>
</evidence>
<dbReference type="Proteomes" id="UP000249166">
    <property type="component" value="Unassembled WGS sequence"/>
</dbReference>
<protein>
    <submittedName>
        <fullName evidence="4">MmgE/PrpD family protein</fullName>
    </submittedName>
</protein>
<dbReference type="InterPro" id="IPR042183">
    <property type="entry name" value="MmgE/PrpD_sf_1"/>
</dbReference>
<sequence>MGNKLDLSHHLGEFAAGLRFADLPHDAVDAAKKSLLDTLGVMLGASGMEPSVRPIIELVTDAGGKEEARILGFGGRVPAAAAAFANGTLAHGLDFDSQTPWGAHPDSSLIPALLALADRQGNVTGEELITAIAIGQELFIRLRCNVGWKMDWNLSSVIGVYSGVAACGSLLGLSAEQITHAMGIVSLNAGGTMQQIFGTGSNLRGLYAGFIAQSCVNAVLLAQKGMLGMEDLFEGEAGIFTVYFHGDYNREKILENLGETFLSAGMTYKYWPAVGNAHTYIHAAIELAREYEIKPDEIKEVRVYVGDFAERMVKPVEERKKPNTIMDAKFSLPFTVALALIKGKMRISDFSTDSLSDPRVLALADNVEPVFDPNLNWDLKLPAGKVEVTTRDGRRLERDGSAVPGTPERPMTWEELNEKFSDCIQASPAHLAAETITRAQNLIRTLEHCSEVTQLLELTH</sequence>
<proteinExistence type="inferred from homology"/>
<name>A0A328HFG1_ARTGO</name>
<dbReference type="InterPro" id="IPR045337">
    <property type="entry name" value="MmgE_PrpD_C"/>
</dbReference>
<dbReference type="PANTHER" id="PTHR16943">
    <property type="entry name" value="2-METHYLCITRATE DEHYDRATASE-RELATED"/>
    <property type="match status" value="1"/>
</dbReference>
<dbReference type="InterPro" id="IPR045336">
    <property type="entry name" value="MmgE_PrpD_N"/>
</dbReference>
<dbReference type="Gene3D" id="1.10.4100.10">
    <property type="entry name" value="2-methylcitrate dehydratase PrpD"/>
    <property type="match status" value="1"/>
</dbReference>
<accession>A0A328HFG1</accession>
<dbReference type="InterPro" id="IPR005656">
    <property type="entry name" value="MmgE_PrpD"/>
</dbReference>
<dbReference type="SUPFAM" id="SSF103378">
    <property type="entry name" value="2-methylcitrate dehydratase PrpD"/>
    <property type="match status" value="1"/>
</dbReference>
<dbReference type="EMBL" id="QLNP01000074">
    <property type="protein sequence ID" value="RAM37388.1"/>
    <property type="molecule type" value="Genomic_DNA"/>
</dbReference>
<feature type="domain" description="MmgE/PrpD N-terminal" evidence="2">
    <location>
        <begin position="10"/>
        <end position="247"/>
    </location>
</feature>
<feature type="domain" description="MmgE/PrpD C-terminal" evidence="3">
    <location>
        <begin position="271"/>
        <end position="435"/>
    </location>
</feature>
<comment type="similarity">
    <text evidence="1">Belongs to the PrpD family.</text>
</comment>
<dbReference type="Pfam" id="PF19305">
    <property type="entry name" value="MmgE_PrpD_C"/>
    <property type="match status" value="1"/>
</dbReference>
<evidence type="ECO:0000259" key="3">
    <source>
        <dbReference type="Pfam" id="PF19305"/>
    </source>
</evidence>
<dbReference type="InterPro" id="IPR036148">
    <property type="entry name" value="MmgE/PrpD_sf"/>
</dbReference>
<evidence type="ECO:0000313" key="4">
    <source>
        <dbReference type="EMBL" id="RAM37388.1"/>
    </source>
</evidence>
<dbReference type="Pfam" id="PF03972">
    <property type="entry name" value="MmgE_PrpD_N"/>
    <property type="match status" value="1"/>
</dbReference>
<organism evidence="4 5">
    <name type="scientific">Arthrobacter globiformis</name>
    <dbReference type="NCBI Taxonomy" id="1665"/>
    <lineage>
        <taxon>Bacteria</taxon>
        <taxon>Bacillati</taxon>
        <taxon>Actinomycetota</taxon>
        <taxon>Actinomycetes</taxon>
        <taxon>Micrococcales</taxon>
        <taxon>Micrococcaceae</taxon>
        <taxon>Arthrobacter</taxon>
    </lineage>
</organism>
<dbReference type="AlphaFoldDB" id="A0A328HFG1"/>
<comment type="caution">
    <text evidence="4">The sequence shown here is derived from an EMBL/GenBank/DDBJ whole genome shotgun (WGS) entry which is preliminary data.</text>
</comment>
<dbReference type="RefSeq" id="WP_111903991.1">
    <property type="nucleotide sequence ID" value="NZ_QLNP01000074.1"/>
</dbReference>
<evidence type="ECO:0000259" key="2">
    <source>
        <dbReference type="Pfam" id="PF03972"/>
    </source>
</evidence>